<dbReference type="EMBL" id="AZBU02000003">
    <property type="protein sequence ID" value="TKR88865.1"/>
    <property type="molecule type" value="Genomic_DNA"/>
</dbReference>
<organism evidence="1 2">
    <name type="scientific">Steinernema carpocapsae</name>
    <name type="common">Entomopathogenic nematode</name>
    <dbReference type="NCBI Taxonomy" id="34508"/>
    <lineage>
        <taxon>Eukaryota</taxon>
        <taxon>Metazoa</taxon>
        <taxon>Ecdysozoa</taxon>
        <taxon>Nematoda</taxon>
        <taxon>Chromadorea</taxon>
        <taxon>Rhabditida</taxon>
        <taxon>Tylenchina</taxon>
        <taxon>Panagrolaimomorpha</taxon>
        <taxon>Strongyloidoidea</taxon>
        <taxon>Steinernematidae</taxon>
        <taxon>Steinernema</taxon>
    </lineage>
</organism>
<reference evidence="1 2" key="1">
    <citation type="journal article" date="2015" name="Genome Biol.">
        <title>Comparative genomics of Steinernema reveals deeply conserved gene regulatory networks.</title>
        <authorList>
            <person name="Dillman A.R."/>
            <person name="Macchietto M."/>
            <person name="Porter C.F."/>
            <person name="Rogers A."/>
            <person name="Williams B."/>
            <person name="Antoshechkin I."/>
            <person name="Lee M.M."/>
            <person name="Goodwin Z."/>
            <person name="Lu X."/>
            <person name="Lewis E.E."/>
            <person name="Goodrich-Blair H."/>
            <person name="Stock S.P."/>
            <person name="Adams B.J."/>
            <person name="Sternberg P.W."/>
            <person name="Mortazavi A."/>
        </authorList>
    </citation>
    <scope>NUCLEOTIDE SEQUENCE [LARGE SCALE GENOMIC DNA]</scope>
    <source>
        <strain evidence="1 2">ALL</strain>
    </source>
</reference>
<reference evidence="1 2" key="2">
    <citation type="journal article" date="2019" name="G3 (Bethesda)">
        <title>Hybrid Assembly of the Genome of the Entomopathogenic Nematode Steinernema carpocapsae Identifies the X-Chromosome.</title>
        <authorList>
            <person name="Serra L."/>
            <person name="Macchietto M."/>
            <person name="Macias-Munoz A."/>
            <person name="McGill C.J."/>
            <person name="Rodriguez I.M."/>
            <person name="Rodriguez B."/>
            <person name="Murad R."/>
            <person name="Mortazavi A."/>
        </authorList>
    </citation>
    <scope>NUCLEOTIDE SEQUENCE [LARGE SCALE GENOMIC DNA]</scope>
    <source>
        <strain evidence="1 2">ALL</strain>
    </source>
</reference>
<dbReference type="OrthoDB" id="1898221at2759"/>
<evidence type="ECO:0000313" key="1">
    <source>
        <dbReference type="EMBL" id="TKR88865.1"/>
    </source>
</evidence>
<comment type="caution">
    <text evidence="1">The sequence shown here is derived from an EMBL/GenBank/DDBJ whole genome shotgun (WGS) entry which is preliminary data.</text>
</comment>
<keyword evidence="2" id="KW-1185">Reference proteome</keyword>
<evidence type="ECO:0000313" key="2">
    <source>
        <dbReference type="Proteomes" id="UP000298663"/>
    </source>
</evidence>
<sequence>MTTVTGNLHAQTVDENQDTAFLDKTKPIRIKINQIVKVGELFFGDVVSLYYSNYSIKAWNGQKAIT</sequence>
<gene>
    <name evidence="1" type="ORF">L596_013040</name>
</gene>
<name>A0A4V6XWF9_STECR</name>
<accession>A0A4V6XWF9</accession>
<dbReference type="Proteomes" id="UP000298663">
    <property type="component" value="Unassembled WGS sequence"/>
</dbReference>
<protein>
    <submittedName>
        <fullName evidence="1">Uncharacterized protein</fullName>
    </submittedName>
</protein>
<dbReference type="AlphaFoldDB" id="A0A4V6XWF9"/>
<proteinExistence type="predicted"/>